<dbReference type="GO" id="GO:0008270">
    <property type="term" value="F:zinc ion binding"/>
    <property type="evidence" value="ECO:0007669"/>
    <property type="project" value="UniProtKB-UniRule"/>
</dbReference>
<dbReference type="PANTHER" id="PTHR10127:SF850">
    <property type="entry name" value="METALLOENDOPEPTIDASE"/>
    <property type="match status" value="1"/>
</dbReference>
<dbReference type="GO" id="GO:0004222">
    <property type="term" value="F:metalloendopeptidase activity"/>
    <property type="evidence" value="ECO:0007669"/>
    <property type="project" value="UniProtKB-UniRule"/>
</dbReference>
<keyword evidence="1" id="KW-0378">Hydrolase</keyword>
<dbReference type="GO" id="GO:0006508">
    <property type="term" value="P:proteolysis"/>
    <property type="evidence" value="ECO:0007669"/>
    <property type="project" value="UniProtKB-KW"/>
</dbReference>
<dbReference type="AlphaFoldDB" id="A0AAV2BAX3"/>
<dbReference type="Gene3D" id="3.40.390.10">
    <property type="entry name" value="Collagenase (Catalytic Domain)"/>
    <property type="match status" value="1"/>
</dbReference>
<gene>
    <name evidence="3" type="ORF">LARSCL_LOCUS18150</name>
</gene>
<sequence length="51" mass="6081">MGTILHELGHTVGFFHEHSRSDRDDWITIFWENIKRGKFLLFFSSQSLLVM</sequence>
<feature type="binding site" evidence="1">
    <location>
        <position position="6"/>
    </location>
    <ligand>
        <name>Zn(2+)</name>
        <dbReference type="ChEBI" id="CHEBI:29105"/>
        <note>catalytic</note>
    </ligand>
</feature>
<organism evidence="3 4">
    <name type="scientific">Larinioides sclopetarius</name>
    <dbReference type="NCBI Taxonomy" id="280406"/>
    <lineage>
        <taxon>Eukaryota</taxon>
        <taxon>Metazoa</taxon>
        <taxon>Ecdysozoa</taxon>
        <taxon>Arthropoda</taxon>
        <taxon>Chelicerata</taxon>
        <taxon>Arachnida</taxon>
        <taxon>Araneae</taxon>
        <taxon>Araneomorphae</taxon>
        <taxon>Entelegynae</taxon>
        <taxon>Araneoidea</taxon>
        <taxon>Araneidae</taxon>
        <taxon>Larinioides</taxon>
    </lineage>
</organism>
<dbReference type="InterPro" id="IPR001506">
    <property type="entry name" value="Peptidase_M12A"/>
</dbReference>
<evidence type="ECO:0000259" key="2">
    <source>
        <dbReference type="PROSITE" id="PS51864"/>
    </source>
</evidence>
<keyword evidence="4" id="KW-1185">Reference proteome</keyword>
<feature type="domain" description="Peptidase M12A" evidence="2">
    <location>
        <begin position="1"/>
        <end position="51"/>
    </location>
</feature>
<keyword evidence="1" id="KW-0645">Protease</keyword>
<evidence type="ECO:0000313" key="3">
    <source>
        <dbReference type="EMBL" id="CAL1293380.1"/>
    </source>
</evidence>
<dbReference type="SUPFAM" id="SSF55486">
    <property type="entry name" value="Metalloproteases ('zincins'), catalytic domain"/>
    <property type="match status" value="1"/>
</dbReference>
<comment type="caution">
    <text evidence="1">Lacks conserved residue(s) required for the propagation of feature annotation.</text>
</comment>
<dbReference type="EMBL" id="CAXIEN010000325">
    <property type="protein sequence ID" value="CAL1293380.1"/>
    <property type="molecule type" value="Genomic_DNA"/>
</dbReference>
<dbReference type="PROSITE" id="PS51864">
    <property type="entry name" value="ASTACIN"/>
    <property type="match status" value="1"/>
</dbReference>
<feature type="binding site" evidence="1">
    <location>
        <position position="16"/>
    </location>
    <ligand>
        <name>Zn(2+)</name>
        <dbReference type="ChEBI" id="CHEBI:29105"/>
        <note>catalytic</note>
    </ligand>
</feature>
<accession>A0AAV2BAX3</accession>
<keyword evidence="1" id="KW-0862">Zinc</keyword>
<feature type="active site" evidence="1">
    <location>
        <position position="7"/>
    </location>
</feature>
<comment type="cofactor">
    <cofactor evidence="1">
        <name>Zn(2+)</name>
        <dbReference type="ChEBI" id="CHEBI:29105"/>
    </cofactor>
    <text evidence="1">Binds 1 zinc ion per subunit.</text>
</comment>
<dbReference type="PANTHER" id="PTHR10127">
    <property type="entry name" value="DISCOIDIN, CUB, EGF, LAMININ , AND ZINC METALLOPROTEASE DOMAIN CONTAINING"/>
    <property type="match status" value="1"/>
</dbReference>
<name>A0AAV2BAX3_9ARAC</name>
<evidence type="ECO:0000256" key="1">
    <source>
        <dbReference type="PROSITE-ProRule" id="PRU01211"/>
    </source>
</evidence>
<keyword evidence="1" id="KW-0482">Metalloprotease</keyword>
<comment type="caution">
    <text evidence="3">The sequence shown here is derived from an EMBL/GenBank/DDBJ whole genome shotgun (WGS) entry which is preliminary data.</text>
</comment>
<reference evidence="3 4" key="1">
    <citation type="submission" date="2024-04" db="EMBL/GenBank/DDBJ databases">
        <authorList>
            <person name="Rising A."/>
            <person name="Reimegard J."/>
            <person name="Sonavane S."/>
            <person name="Akerstrom W."/>
            <person name="Nylinder S."/>
            <person name="Hedman E."/>
            <person name="Kallberg Y."/>
        </authorList>
    </citation>
    <scope>NUCLEOTIDE SEQUENCE [LARGE SCALE GENOMIC DNA]</scope>
</reference>
<dbReference type="Proteomes" id="UP001497382">
    <property type="component" value="Unassembled WGS sequence"/>
</dbReference>
<proteinExistence type="predicted"/>
<evidence type="ECO:0000313" key="4">
    <source>
        <dbReference type="Proteomes" id="UP001497382"/>
    </source>
</evidence>
<dbReference type="Pfam" id="PF01400">
    <property type="entry name" value="Astacin"/>
    <property type="match status" value="1"/>
</dbReference>
<keyword evidence="1" id="KW-0479">Metal-binding</keyword>
<protein>
    <recommendedName>
        <fullName evidence="2">Peptidase M12A domain-containing protein</fullName>
    </recommendedName>
</protein>
<feature type="binding site" evidence="1">
    <location>
        <position position="10"/>
    </location>
    <ligand>
        <name>Zn(2+)</name>
        <dbReference type="ChEBI" id="CHEBI:29105"/>
        <note>catalytic</note>
    </ligand>
</feature>
<dbReference type="InterPro" id="IPR024079">
    <property type="entry name" value="MetalloPept_cat_dom_sf"/>
</dbReference>